<dbReference type="InterPro" id="IPR039994">
    <property type="entry name" value="NO66-like"/>
</dbReference>
<dbReference type="PANTHER" id="PTHR13096">
    <property type="entry name" value="MINA53 MYC INDUCED NUCLEAR ANTIGEN"/>
    <property type="match status" value="1"/>
</dbReference>
<evidence type="ECO:0000259" key="4">
    <source>
        <dbReference type="PROSITE" id="PS51184"/>
    </source>
</evidence>
<sequence length="403" mass="44305">MDRTSAGPDGFTLARLIDPVDEETFRQEYWARQPLLVGRGAPGYFAELLTLADVDRVLSLSNVRDGDLRVVRDGKETPVNQLNSRRGEGGAHGLEVLYQHYRDGSTVVVNALERRFAPLRRLAYALGTEITARIQANIYVTPAGNRGFKPHYDTHDVFICQVHGSKRWQLFGAPLDLPLASQPHNKSLPEPTEPLQEFDLCDGDVLYLPRGTVHAGTSNDRTSVHMTLGVHPVLWHDVFEEAVRGAAHADVRFRHGLPLGFGWDEAAQRTAQETAAQLVAALAERLRPPELVEASLARSLALSPPDLLGHLADLEHQAEVEADTKVRRRTGLPFRLGVDGRLVNLDFHGKTVQLPAHVEPEVRYVAQSGGAGFTAAGIRGELDGPGRLLLVRTLVREGFLTLA</sequence>
<keyword evidence="2" id="KW-0479">Metal-binding</keyword>
<evidence type="ECO:0000256" key="1">
    <source>
        <dbReference type="ARBA" id="ARBA00001954"/>
    </source>
</evidence>
<dbReference type="InterPro" id="IPR003347">
    <property type="entry name" value="JmjC_dom"/>
</dbReference>
<feature type="domain" description="JmjC" evidence="4">
    <location>
        <begin position="111"/>
        <end position="247"/>
    </location>
</feature>
<evidence type="ECO:0000313" key="5">
    <source>
        <dbReference type="EMBL" id="MCD9879930.1"/>
    </source>
</evidence>
<dbReference type="Pfam" id="PF08007">
    <property type="entry name" value="JmjC_2"/>
    <property type="match status" value="1"/>
</dbReference>
<dbReference type="Proteomes" id="UP001108029">
    <property type="component" value="Unassembled WGS sequence"/>
</dbReference>
<proteinExistence type="predicted"/>
<evidence type="ECO:0000256" key="3">
    <source>
        <dbReference type="ARBA" id="ARBA00023004"/>
    </source>
</evidence>
<evidence type="ECO:0000256" key="2">
    <source>
        <dbReference type="ARBA" id="ARBA00022723"/>
    </source>
</evidence>
<evidence type="ECO:0000313" key="6">
    <source>
        <dbReference type="Proteomes" id="UP001108029"/>
    </source>
</evidence>
<dbReference type="AlphaFoldDB" id="A0A9Q3ZEY2"/>
<accession>A0A9Q3ZEY2</accession>
<name>A0A9Q3ZEY2_9ACTN</name>
<comment type="cofactor">
    <cofactor evidence="1">
        <name>Fe(2+)</name>
        <dbReference type="ChEBI" id="CHEBI:29033"/>
    </cofactor>
</comment>
<dbReference type="PROSITE" id="PS51184">
    <property type="entry name" value="JMJC"/>
    <property type="match status" value="1"/>
</dbReference>
<dbReference type="PANTHER" id="PTHR13096:SF9">
    <property type="entry name" value="BIFUNCTIONAL LYSINE-SPECIFIC DEMETHYLASE AND HISTIDYL-HYDROXYLASE"/>
    <property type="match status" value="1"/>
</dbReference>
<keyword evidence="3" id="KW-0408">Iron</keyword>
<reference evidence="5" key="1">
    <citation type="submission" date="2021-12" db="EMBL/GenBank/DDBJ databases">
        <authorList>
            <person name="Lee J.-H."/>
            <person name="Kim S.-B."/>
        </authorList>
    </citation>
    <scope>NUCLEOTIDE SEQUENCE</scope>
    <source>
        <strain evidence="5">NR30</strain>
    </source>
</reference>
<organism evidence="5 6">
    <name type="scientific">Streptomyces guryensis</name>
    <dbReference type="NCBI Taxonomy" id="2886947"/>
    <lineage>
        <taxon>Bacteria</taxon>
        <taxon>Bacillati</taxon>
        <taxon>Actinomycetota</taxon>
        <taxon>Actinomycetes</taxon>
        <taxon>Kitasatosporales</taxon>
        <taxon>Streptomycetaceae</taxon>
        <taxon>Streptomyces</taxon>
    </lineage>
</organism>
<dbReference type="Gene3D" id="2.60.120.650">
    <property type="entry name" value="Cupin"/>
    <property type="match status" value="1"/>
</dbReference>
<keyword evidence="6" id="KW-1185">Reference proteome</keyword>
<dbReference type="GO" id="GO:0051864">
    <property type="term" value="F:histone H3K36 demethylase activity"/>
    <property type="evidence" value="ECO:0007669"/>
    <property type="project" value="TreeGrafter"/>
</dbReference>
<dbReference type="GO" id="GO:0032453">
    <property type="term" value="F:histone H3K4 demethylase activity"/>
    <property type="evidence" value="ECO:0007669"/>
    <property type="project" value="TreeGrafter"/>
</dbReference>
<protein>
    <submittedName>
        <fullName evidence="5">Cupin domain-containing protein</fullName>
    </submittedName>
</protein>
<dbReference type="EMBL" id="JAJSBI010000033">
    <property type="protein sequence ID" value="MCD9879930.1"/>
    <property type="molecule type" value="Genomic_DNA"/>
</dbReference>
<comment type="caution">
    <text evidence="5">The sequence shown here is derived from an EMBL/GenBank/DDBJ whole genome shotgun (WGS) entry which is preliminary data.</text>
</comment>
<gene>
    <name evidence="5" type="ORF">LJ657_41490</name>
</gene>
<dbReference type="GO" id="GO:0046872">
    <property type="term" value="F:metal ion binding"/>
    <property type="evidence" value="ECO:0007669"/>
    <property type="project" value="UniProtKB-KW"/>
</dbReference>
<dbReference type="SUPFAM" id="SSF51197">
    <property type="entry name" value="Clavaminate synthase-like"/>
    <property type="match status" value="1"/>
</dbReference>